<protein>
    <submittedName>
        <fullName evidence="1">Uncharacterized protein</fullName>
    </submittedName>
</protein>
<proteinExistence type="predicted"/>
<reference evidence="1" key="1">
    <citation type="submission" date="2020-04" db="EMBL/GenBank/DDBJ databases">
        <authorList>
            <person name="Alioto T."/>
            <person name="Alioto T."/>
            <person name="Gomez Garrido J."/>
        </authorList>
    </citation>
    <scope>NUCLEOTIDE SEQUENCE</scope>
    <source>
        <strain evidence="1">A484AB</strain>
    </source>
</reference>
<dbReference type="AlphaFoldDB" id="A0A6S7LSG8"/>
<gene>
    <name evidence="1" type="ORF">PACLA_8A066132</name>
</gene>
<sequence>MSDERHKSELCDLFNDIISKIDKLPLHPRNKILLYSRYLLSKISWNLTITDISKTWICETLDNIATKYIQKWLELPISATLSNVYLPQNKFGLNIILPSTKFIQCQTVSRSTLKASINEDINKLWSITSTNKNIQYDIYKNTKDVLKAFRNENEQRLQNHLISQGSFFSSIIKNSTSSFNSLWSSVQSRLPKNIFNFTARYINNSLPTQKNLVKWGLSSPADCSFCSSPESLLHVISGCKAYLDEGRFTWRHNSVLNFIASSPMSAERSKLCADLPGFITPSVITGDQLRPDLLLAIENKVLYVLELTVGFETNLTSNSDRKHKKYLPLISDQESNYDK</sequence>
<keyword evidence="2" id="KW-1185">Reference proteome</keyword>
<evidence type="ECO:0000313" key="1">
    <source>
        <dbReference type="EMBL" id="CAB4041119.1"/>
    </source>
</evidence>
<name>A0A6S7LSG8_PARCT</name>
<organism evidence="1 2">
    <name type="scientific">Paramuricea clavata</name>
    <name type="common">Red gorgonian</name>
    <name type="synonym">Violescent sea-whip</name>
    <dbReference type="NCBI Taxonomy" id="317549"/>
    <lineage>
        <taxon>Eukaryota</taxon>
        <taxon>Metazoa</taxon>
        <taxon>Cnidaria</taxon>
        <taxon>Anthozoa</taxon>
        <taxon>Octocorallia</taxon>
        <taxon>Malacalcyonacea</taxon>
        <taxon>Plexauridae</taxon>
        <taxon>Paramuricea</taxon>
    </lineage>
</organism>
<dbReference type="EMBL" id="CACRXK020027788">
    <property type="protein sequence ID" value="CAB4041119.1"/>
    <property type="molecule type" value="Genomic_DNA"/>
</dbReference>
<comment type="caution">
    <text evidence="1">The sequence shown here is derived from an EMBL/GenBank/DDBJ whole genome shotgun (WGS) entry which is preliminary data.</text>
</comment>
<dbReference type="OrthoDB" id="447743at2759"/>
<evidence type="ECO:0000313" key="2">
    <source>
        <dbReference type="Proteomes" id="UP001152795"/>
    </source>
</evidence>
<accession>A0A6S7LSG8</accession>
<dbReference type="InterPro" id="IPR026960">
    <property type="entry name" value="RVT-Znf"/>
</dbReference>
<dbReference type="Pfam" id="PF13966">
    <property type="entry name" value="zf-RVT"/>
    <property type="match status" value="1"/>
</dbReference>
<feature type="non-terminal residue" evidence="1">
    <location>
        <position position="339"/>
    </location>
</feature>
<dbReference type="Proteomes" id="UP001152795">
    <property type="component" value="Unassembled WGS sequence"/>
</dbReference>